<feature type="domain" description="Fatty acid hydroxylase" evidence="6">
    <location>
        <begin position="90"/>
        <end position="226"/>
    </location>
</feature>
<feature type="transmembrane region" description="Helical" evidence="5">
    <location>
        <begin position="45"/>
        <end position="68"/>
    </location>
</feature>
<dbReference type="RefSeq" id="WP_094199472.1">
    <property type="nucleotide sequence ID" value="NZ_NBIM01000001.1"/>
</dbReference>
<evidence type="ECO:0000256" key="2">
    <source>
        <dbReference type="ARBA" id="ARBA00022692"/>
    </source>
</evidence>
<evidence type="ECO:0000256" key="5">
    <source>
        <dbReference type="SAM" id="Phobius"/>
    </source>
</evidence>
<dbReference type="InterPro" id="IPR050307">
    <property type="entry name" value="Sterol_Desaturase_Related"/>
</dbReference>
<evidence type="ECO:0000313" key="8">
    <source>
        <dbReference type="Proteomes" id="UP000242757"/>
    </source>
</evidence>
<keyword evidence="3 5" id="KW-1133">Transmembrane helix</keyword>
<protein>
    <submittedName>
        <fullName evidence="7">Sterol desaturase</fullName>
    </submittedName>
</protein>
<name>A0A233RH25_9GAMM</name>
<dbReference type="GO" id="GO:0008610">
    <property type="term" value="P:lipid biosynthetic process"/>
    <property type="evidence" value="ECO:0007669"/>
    <property type="project" value="InterPro"/>
</dbReference>
<keyword evidence="2 5" id="KW-0812">Transmembrane</keyword>
<evidence type="ECO:0000256" key="1">
    <source>
        <dbReference type="ARBA" id="ARBA00004370"/>
    </source>
</evidence>
<dbReference type="GO" id="GO:0016491">
    <property type="term" value="F:oxidoreductase activity"/>
    <property type="evidence" value="ECO:0007669"/>
    <property type="project" value="InterPro"/>
</dbReference>
<dbReference type="PANTHER" id="PTHR11863">
    <property type="entry name" value="STEROL DESATURASE"/>
    <property type="match status" value="1"/>
</dbReference>
<comment type="caution">
    <text evidence="7">The sequence shown here is derived from an EMBL/GenBank/DDBJ whole genome shotgun (WGS) entry which is preliminary data.</text>
</comment>
<gene>
    <name evidence="7" type="ORF">B6S08_04035</name>
</gene>
<feature type="transmembrane region" description="Helical" evidence="5">
    <location>
        <begin position="80"/>
        <end position="102"/>
    </location>
</feature>
<reference evidence="7 8" key="1">
    <citation type="submission" date="2017-08" db="EMBL/GenBank/DDBJ databases">
        <title>A Genome Sequence of Oceanimonas doudoroffii ATCC 27123T.</title>
        <authorList>
            <person name="Brennan M.A."/>
            <person name="Maclea K.S."/>
            <person name="Mcclelland W.D."/>
            <person name="Trachtenberg A.M."/>
        </authorList>
    </citation>
    <scope>NUCLEOTIDE SEQUENCE [LARGE SCALE GENOMIC DNA]</scope>
    <source>
        <strain evidence="7 8">ATCC 27123</strain>
    </source>
</reference>
<dbReference type="OrthoDB" id="9770329at2"/>
<organism evidence="7 8">
    <name type="scientific">Oceanimonas doudoroffii</name>
    <dbReference type="NCBI Taxonomy" id="84158"/>
    <lineage>
        <taxon>Bacteria</taxon>
        <taxon>Pseudomonadati</taxon>
        <taxon>Pseudomonadota</taxon>
        <taxon>Gammaproteobacteria</taxon>
        <taxon>Aeromonadales</taxon>
        <taxon>Aeromonadaceae</taxon>
        <taxon>Oceanimonas</taxon>
    </lineage>
</organism>
<dbReference type="InterPro" id="IPR006694">
    <property type="entry name" value="Fatty_acid_hydroxylase"/>
</dbReference>
<dbReference type="GO" id="GO:0005506">
    <property type="term" value="F:iron ion binding"/>
    <property type="evidence" value="ECO:0007669"/>
    <property type="project" value="InterPro"/>
</dbReference>
<sequence>MLNECEPWLRLGSFIGLLLALMLWESASPRRPREQPRGPRWLRHLLLTTLNTLLVRALFPLAAVGAALMAQQHGWGLLPWLGLPGWLSLLLAVLALDCLIYWQHRLFHRVPLLWRLHRMHHTDTELDATTGVRFHPLEILLSMAIKLTAVVALGASPLAVLVFEVLLNATSLFNHANIWLPTRLDTALRQVLVTPDMHRVHHSVHVAETDSNFGFNLSWWDHLFGSYRAQPRDGHQGMRLGLKQFRGPAEQRLLPLLLQPFRAASRTKKEP</sequence>
<proteinExistence type="predicted"/>
<evidence type="ECO:0000313" key="7">
    <source>
        <dbReference type="EMBL" id="OXY82693.1"/>
    </source>
</evidence>
<dbReference type="EMBL" id="NBIM01000001">
    <property type="protein sequence ID" value="OXY82693.1"/>
    <property type="molecule type" value="Genomic_DNA"/>
</dbReference>
<keyword evidence="8" id="KW-1185">Reference proteome</keyword>
<keyword evidence="4 5" id="KW-0472">Membrane</keyword>
<feature type="transmembrane region" description="Helical" evidence="5">
    <location>
        <begin position="143"/>
        <end position="167"/>
    </location>
</feature>
<comment type="subcellular location">
    <subcellularLocation>
        <location evidence="1">Membrane</location>
    </subcellularLocation>
</comment>
<evidence type="ECO:0000256" key="4">
    <source>
        <dbReference type="ARBA" id="ARBA00023136"/>
    </source>
</evidence>
<dbReference type="Proteomes" id="UP000242757">
    <property type="component" value="Unassembled WGS sequence"/>
</dbReference>
<dbReference type="Pfam" id="PF04116">
    <property type="entry name" value="FA_hydroxylase"/>
    <property type="match status" value="1"/>
</dbReference>
<dbReference type="GO" id="GO:0016020">
    <property type="term" value="C:membrane"/>
    <property type="evidence" value="ECO:0007669"/>
    <property type="project" value="UniProtKB-SubCell"/>
</dbReference>
<evidence type="ECO:0000259" key="6">
    <source>
        <dbReference type="Pfam" id="PF04116"/>
    </source>
</evidence>
<dbReference type="AlphaFoldDB" id="A0A233RH25"/>
<feature type="transmembrane region" description="Helical" evidence="5">
    <location>
        <begin position="7"/>
        <end position="24"/>
    </location>
</feature>
<accession>A0A233RH25</accession>
<evidence type="ECO:0000256" key="3">
    <source>
        <dbReference type="ARBA" id="ARBA00022989"/>
    </source>
</evidence>